<dbReference type="eggNOG" id="KOG1278">
    <property type="taxonomic scope" value="Eukaryota"/>
</dbReference>
<dbReference type="VEuPathDB" id="TrichDB:TVAG_472570"/>
<dbReference type="InterPro" id="IPR004240">
    <property type="entry name" value="EMP70"/>
</dbReference>
<gene>
    <name evidence="8" type="ORF">TVAG_472570</name>
</gene>
<evidence type="ECO:0000256" key="3">
    <source>
        <dbReference type="ARBA" id="ARBA00022692"/>
    </source>
</evidence>
<dbReference type="Pfam" id="PF02990">
    <property type="entry name" value="EMP70"/>
    <property type="match status" value="1"/>
</dbReference>
<organism evidence="8 9">
    <name type="scientific">Trichomonas vaginalis (strain ATCC PRA-98 / G3)</name>
    <dbReference type="NCBI Taxonomy" id="412133"/>
    <lineage>
        <taxon>Eukaryota</taxon>
        <taxon>Metamonada</taxon>
        <taxon>Parabasalia</taxon>
        <taxon>Trichomonadida</taxon>
        <taxon>Trichomonadidae</taxon>
        <taxon>Trichomonas</taxon>
    </lineage>
</organism>
<keyword evidence="4" id="KW-0732">Signal</keyword>
<dbReference type="EMBL" id="DS114030">
    <property type="protein sequence ID" value="EAX91515.1"/>
    <property type="molecule type" value="Genomic_DNA"/>
</dbReference>
<comment type="subcellular location">
    <subcellularLocation>
        <location evidence="1">Membrane</location>
        <topology evidence="1">Multi-pass membrane protein</topology>
    </subcellularLocation>
</comment>
<evidence type="ECO:0000256" key="4">
    <source>
        <dbReference type="ARBA" id="ARBA00022729"/>
    </source>
</evidence>
<feature type="transmembrane region" description="Helical" evidence="7">
    <location>
        <begin position="223"/>
        <end position="244"/>
    </location>
</feature>
<proteinExistence type="inferred from homology"/>
<keyword evidence="3 7" id="KW-0812">Transmembrane</keyword>
<keyword evidence="9" id="KW-1185">Reference proteome</keyword>
<dbReference type="GO" id="GO:0072657">
    <property type="term" value="P:protein localization to membrane"/>
    <property type="evidence" value="ECO:0000318"/>
    <property type="project" value="GO_Central"/>
</dbReference>
<dbReference type="PANTHER" id="PTHR10766:SF111">
    <property type="entry name" value="TRANSMEMBRANE 9 SUPERFAMILY MEMBER 2"/>
    <property type="match status" value="1"/>
</dbReference>
<name>A2FU84_TRIV3</name>
<feature type="transmembrane region" description="Helical" evidence="7">
    <location>
        <begin position="465"/>
        <end position="488"/>
    </location>
</feature>
<evidence type="ECO:0000313" key="9">
    <source>
        <dbReference type="Proteomes" id="UP000001542"/>
    </source>
</evidence>
<feature type="transmembrane region" description="Helical" evidence="7">
    <location>
        <begin position="347"/>
        <end position="365"/>
    </location>
</feature>
<reference evidence="8" key="2">
    <citation type="journal article" date="2007" name="Science">
        <title>Draft genome sequence of the sexually transmitted pathogen Trichomonas vaginalis.</title>
        <authorList>
            <person name="Carlton J.M."/>
            <person name="Hirt R.P."/>
            <person name="Silva J.C."/>
            <person name="Delcher A.L."/>
            <person name="Schatz M."/>
            <person name="Zhao Q."/>
            <person name="Wortman J.R."/>
            <person name="Bidwell S.L."/>
            <person name="Alsmark U.C.M."/>
            <person name="Besteiro S."/>
            <person name="Sicheritz-Ponten T."/>
            <person name="Noel C.J."/>
            <person name="Dacks J.B."/>
            <person name="Foster P.G."/>
            <person name="Simillion C."/>
            <person name="Van de Peer Y."/>
            <person name="Miranda-Saavedra D."/>
            <person name="Barton G.J."/>
            <person name="Westrop G.D."/>
            <person name="Mueller S."/>
            <person name="Dessi D."/>
            <person name="Fiori P.L."/>
            <person name="Ren Q."/>
            <person name="Paulsen I."/>
            <person name="Zhang H."/>
            <person name="Bastida-Corcuera F.D."/>
            <person name="Simoes-Barbosa A."/>
            <person name="Brown M.T."/>
            <person name="Hayes R.D."/>
            <person name="Mukherjee M."/>
            <person name="Okumura C.Y."/>
            <person name="Schneider R."/>
            <person name="Smith A.J."/>
            <person name="Vanacova S."/>
            <person name="Villalvazo M."/>
            <person name="Haas B.J."/>
            <person name="Pertea M."/>
            <person name="Feldblyum T.V."/>
            <person name="Utterback T.R."/>
            <person name="Shu C.L."/>
            <person name="Osoegawa K."/>
            <person name="de Jong P.J."/>
            <person name="Hrdy I."/>
            <person name="Horvathova L."/>
            <person name="Zubacova Z."/>
            <person name="Dolezal P."/>
            <person name="Malik S.B."/>
            <person name="Logsdon J.M. Jr."/>
            <person name="Henze K."/>
            <person name="Gupta A."/>
            <person name="Wang C.C."/>
            <person name="Dunne R.L."/>
            <person name="Upcroft J.A."/>
            <person name="Upcroft P."/>
            <person name="White O."/>
            <person name="Salzberg S.L."/>
            <person name="Tang P."/>
            <person name="Chiu C.-H."/>
            <person name="Lee Y.-S."/>
            <person name="Embley T.M."/>
            <person name="Coombs G.H."/>
            <person name="Mottram J.C."/>
            <person name="Tachezy J."/>
            <person name="Fraser-Liggett C.M."/>
            <person name="Johnson P.J."/>
        </authorList>
    </citation>
    <scope>NUCLEOTIDE SEQUENCE [LARGE SCALE GENOMIC DNA]</scope>
    <source>
        <strain evidence="8">G3</strain>
    </source>
</reference>
<comment type="similarity">
    <text evidence="2 7">Belongs to the nonaspanin (TM9SF) (TC 9.A.2) family.</text>
</comment>
<dbReference type="RefSeq" id="XP_001304445.1">
    <property type="nucleotide sequence ID" value="XM_001304444.1"/>
</dbReference>
<reference evidence="8" key="1">
    <citation type="submission" date="2006-10" db="EMBL/GenBank/DDBJ databases">
        <authorList>
            <person name="Amadeo P."/>
            <person name="Zhao Q."/>
            <person name="Wortman J."/>
            <person name="Fraser-Liggett C."/>
            <person name="Carlton J."/>
        </authorList>
    </citation>
    <scope>NUCLEOTIDE SEQUENCE</scope>
    <source>
        <strain evidence="8">G3</strain>
    </source>
</reference>
<evidence type="ECO:0000313" key="8">
    <source>
        <dbReference type="EMBL" id="EAX91515.1"/>
    </source>
</evidence>
<feature type="transmembrane region" description="Helical" evidence="7">
    <location>
        <begin position="508"/>
        <end position="525"/>
    </location>
</feature>
<sequence>MENYPFEMFAGSLVSSKVSHPLPYSIGDLFCLPNDLTVTHGLTDQIIGQQITSTPYKFNMHKSIKCKLICKRKYTQEQKELLYYLIDNHYKIRYYTDSLPAYVDVSTTEGVSQNIYGVDIGFREPPNIPHNLTANAHYISTHLNITVHLFKDFALGINYIMGISLIPISQPNPPPCTFDYPDSIENTTEFFWTYSINFDYVDEKPNDRWKLTVANSFTHSIKWAFIINVIIGVFLASLLFYIFFLQYIRQQSATASTVTGWKALRNDVFRPPSHPLIWSAFIAHGIHLVLVILSVIIPCVLHITSPANPSLLVNIGIWSYLVLSIAEGYLMQYIYASTGANTKKFTILKGSLYAHLSTFALFVLLDCTLTGKPMSTAFITVNKFFLIFIGCLISIFNGAIGSILCMVFHRFKGIADCSAFPREIKPQPFFSEEIKDLLVGFAIFLPLIPVFDLVVKLMWVPYAIWRLWIAILGSITASLLTASCLSMLTTYIRLTKEDYNWWWPSLKAPLMSSLFMFMRSLSPIMTKMDSTFIVPTISMIARSFLASLIFGISVSAVSGIASLFFVVYAFVNRQAPA</sequence>
<feature type="transmembrane region" description="Helical" evidence="7">
    <location>
        <begin position="385"/>
        <end position="408"/>
    </location>
</feature>
<dbReference type="GO" id="GO:0005737">
    <property type="term" value="C:cytoplasm"/>
    <property type="evidence" value="ECO:0007669"/>
    <property type="project" value="UniProtKB-ARBA"/>
</dbReference>
<dbReference type="AlphaFoldDB" id="A2FU84"/>
<dbReference type="STRING" id="5722.A2FU84"/>
<evidence type="ECO:0000256" key="2">
    <source>
        <dbReference type="ARBA" id="ARBA00005227"/>
    </source>
</evidence>
<dbReference type="KEGG" id="tva:4749215"/>
<dbReference type="GO" id="GO:0016020">
    <property type="term" value="C:membrane"/>
    <property type="evidence" value="ECO:0000318"/>
    <property type="project" value="GO_Central"/>
</dbReference>
<evidence type="ECO:0000256" key="6">
    <source>
        <dbReference type="ARBA" id="ARBA00023136"/>
    </source>
</evidence>
<protein>
    <recommendedName>
        <fullName evidence="7">Transmembrane 9 superfamily member</fullName>
    </recommendedName>
</protein>
<keyword evidence="6 7" id="KW-0472">Membrane</keyword>
<evidence type="ECO:0000256" key="5">
    <source>
        <dbReference type="ARBA" id="ARBA00022989"/>
    </source>
</evidence>
<feature type="transmembrane region" description="Helical" evidence="7">
    <location>
        <begin position="315"/>
        <end position="335"/>
    </location>
</feature>
<evidence type="ECO:0000256" key="7">
    <source>
        <dbReference type="RuleBase" id="RU363079"/>
    </source>
</evidence>
<dbReference type="VEuPathDB" id="TrichDB:TVAGG3_0448110"/>
<accession>A2FU84</accession>
<dbReference type="PANTHER" id="PTHR10766">
    <property type="entry name" value="TRANSMEMBRANE 9 SUPERFAMILY PROTEIN"/>
    <property type="match status" value="1"/>
</dbReference>
<evidence type="ECO:0000256" key="1">
    <source>
        <dbReference type="ARBA" id="ARBA00004141"/>
    </source>
</evidence>
<dbReference type="Proteomes" id="UP000001542">
    <property type="component" value="Unassembled WGS sequence"/>
</dbReference>
<dbReference type="InParanoid" id="A2FU84"/>
<feature type="transmembrane region" description="Helical" evidence="7">
    <location>
        <begin position="437"/>
        <end position="459"/>
    </location>
</feature>
<feature type="transmembrane region" description="Helical" evidence="7">
    <location>
        <begin position="545"/>
        <end position="571"/>
    </location>
</feature>
<dbReference type="OrthoDB" id="1666796at2759"/>
<feature type="transmembrane region" description="Helical" evidence="7">
    <location>
        <begin position="276"/>
        <end position="303"/>
    </location>
</feature>
<keyword evidence="5 7" id="KW-1133">Transmembrane helix</keyword>